<evidence type="ECO:0000313" key="7">
    <source>
        <dbReference type="EMBL" id="KJZ06557.1"/>
    </source>
</evidence>
<feature type="transmembrane region" description="Helical" evidence="6">
    <location>
        <begin position="129"/>
        <end position="146"/>
    </location>
</feature>
<evidence type="ECO:0000256" key="2">
    <source>
        <dbReference type="ARBA" id="ARBA00022475"/>
    </source>
</evidence>
<evidence type="ECO:0000256" key="1">
    <source>
        <dbReference type="ARBA" id="ARBA00004651"/>
    </source>
</evidence>
<sequence>MIDVTLLPLFFTTIFFLVISPGPDLLLLSSYCATKGFRAGAYIALGILLAGFVQTALVAFGLGQIMQTMPLVALAVKLIGAVYLAYLGVKMLLHWYKHRSMTPSQDKTDLADMGLKGAELIKRGCLNNLLNPKALLFFSLFLPQFTTADHDLSTQLITLGLMLSVFAFVVNLLFAAAFSNLAKTIATRFKGIKRWAVHLDGVLGTLFIALSARLALSK</sequence>
<keyword evidence="4 6" id="KW-1133">Transmembrane helix</keyword>
<keyword evidence="3 6" id="KW-0812">Transmembrane</keyword>
<protein>
    <submittedName>
        <fullName evidence="7">Amino acid transporter</fullName>
    </submittedName>
</protein>
<dbReference type="RefSeq" id="WP_046006527.1">
    <property type="nucleotide sequence ID" value="NZ_JXYA01000047.1"/>
</dbReference>
<dbReference type="GO" id="GO:0005886">
    <property type="term" value="C:plasma membrane"/>
    <property type="evidence" value="ECO:0007669"/>
    <property type="project" value="UniProtKB-SubCell"/>
</dbReference>
<evidence type="ECO:0000313" key="8">
    <source>
        <dbReference type="Proteomes" id="UP000033452"/>
    </source>
</evidence>
<keyword evidence="2" id="KW-1003">Cell membrane</keyword>
<reference evidence="7 8" key="1">
    <citation type="journal article" date="2015" name="BMC Genomics">
        <title>Genome mining reveals unlocked bioactive potential of marine Gram-negative bacteria.</title>
        <authorList>
            <person name="Machado H."/>
            <person name="Sonnenschein E.C."/>
            <person name="Melchiorsen J."/>
            <person name="Gram L."/>
        </authorList>
    </citation>
    <scope>NUCLEOTIDE SEQUENCE [LARGE SCALE GENOMIC DNA]</scope>
    <source>
        <strain evidence="7 8">S2471</strain>
    </source>
</reference>
<dbReference type="AlphaFoldDB" id="A0A0F4QIT1"/>
<dbReference type="GO" id="GO:0015171">
    <property type="term" value="F:amino acid transmembrane transporter activity"/>
    <property type="evidence" value="ECO:0007669"/>
    <property type="project" value="TreeGrafter"/>
</dbReference>
<evidence type="ECO:0000256" key="5">
    <source>
        <dbReference type="ARBA" id="ARBA00023136"/>
    </source>
</evidence>
<feature type="transmembrane region" description="Helical" evidence="6">
    <location>
        <begin position="6"/>
        <end position="27"/>
    </location>
</feature>
<dbReference type="PANTHER" id="PTHR30086">
    <property type="entry name" value="ARGININE EXPORTER PROTEIN ARGO"/>
    <property type="match status" value="1"/>
</dbReference>
<dbReference type="OrthoDB" id="9804822at2"/>
<dbReference type="PATRIC" id="fig|43658.5.peg.3991"/>
<feature type="transmembrane region" description="Helical" evidence="6">
    <location>
        <begin position="39"/>
        <end position="62"/>
    </location>
</feature>
<dbReference type="PANTHER" id="PTHR30086:SF20">
    <property type="entry name" value="ARGININE EXPORTER PROTEIN ARGO-RELATED"/>
    <property type="match status" value="1"/>
</dbReference>
<comment type="subcellular location">
    <subcellularLocation>
        <location evidence="1">Cell membrane</location>
        <topology evidence="1">Multi-pass membrane protein</topology>
    </subcellularLocation>
</comment>
<feature type="transmembrane region" description="Helical" evidence="6">
    <location>
        <begin position="195"/>
        <end position="216"/>
    </location>
</feature>
<evidence type="ECO:0000256" key="3">
    <source>
        <dbReference type="ARBA" id="ARBA00022692"/>
    </source>
</evidence>
<dbReference type="Proteomes" id="UP000033452">
    <property type="component" value="Unassembled WGS sequence"/>
</dbReference>
<name>A0A0F4QIT1_9GAMM</name>
<comment type="caution">
    <text evidence="7">The sequence shown here is derived from an EMBL/GenBank/DDBJ whole genome shotgun (WGS) entry which is preliminary data.</text>
</comment>
<gene>
    <name evidence="7" type="ORF">TW77_18865</name>
</gene>
<keyword evidence="8" id="KW-1185">Reference proteome</keyword>
<evidence type="ECO:0000256" key="4">
    <source>
        <dbReference type="ARBA" id="ARBA00022989"/>
    </source>
</evidence>
<dbReference type="PIRSF" id="PIRSF006324">
    <property type="entry name" value="LeuE"/>
    <property type="match status" value="1"/>
</dbReference>
<evidence type="ECO:0000256" key="6">
    <source>
        <dbReference type="SAM" id="Phobius"/>
    </source>
</evidence>
<dbReference type="InterPro" id="IPR001123">
    <property type="entry name" value="LeuE-type"/>
</dbReference>
<feature type="transmembrane region" description="Helical" evidence="6">
    <location>
        <begin position="152"/>
        <end position="174"/>
    </location>
</feature>
<dbReference type="EMBL" id="JXYA01000047">
    <property type="protein sequence ID" value="KJZ06557.1"/>
    <property type="molecule type" value="Genomic_DNA"/>
</dbReference>
<dbReference type="Pfam" id="PF01810">
    <property type="entry name" value="LysE"/>
    <property type="match status" value="1"/>
</dbReference>
<keyword evidence="5 6" id="KW-0472">Membrane</keyword>
<proteinExistence type="predicted"/>
<organism evidence="7 8">
    <name type="scientific">Pseudoalteromonas rubra</name>
    <dbReference type="NCBI Taxonomy" id="43658"/>
    <lineage>
        <taxon>Bacteria</taxon>
        <taxon>Pseudomonadati</taxon>
        <taxon>Pseudomonadota</taxon>
        <taxon>Gammaproteobacteria</taxon>
        <taxon>Alteromonadales</taxon>
        <taxon>Pseudoalteromonadaceae</taxon>
        <taxon>Pseudoalteromonas</taxon>
    </lineage>
</organism>
<feature type="transmembrane region" description="Helical" evidence="6">
    <location>
        <begin position="68"/>
        <end position="89"/>
    </location>
</feature>
<accession>A0A0F4QIT1</accession>